<evidence type="ECO:0000313" key="2">
    <source>
        <dbReference type="Proteomes" id="UP000199226"/>
    </source>
</evidence>
<name>A0A1G9SG51_9SPHI</name>
<keyword evidence="2" id="KW-1185">Reference proteome</keyword>
<dbReference type="Proteomes" id="UP000199226">
    <property type="component" value="Unassembled WGS sequence"/>
</dbReference>
<dbReference type="EMBL" id="FNHH01000010">
    <property type="protein sequence ID" value="SDM34458.1"/>
    <property type="molecule type" value="Genomic_DNA"/>
</dbReference>
<organism evidence="1 2">
    <name type="scientific">Daejeonella rubra</name>
    <dbReference type="NCBI Taxonomy" id="990371"/>
    <lineage>
        <taxon>Bacteria</taxon>
        <taxon>Pseudomonadati</taxon>
        <taxon>Bacteroidota</taxon>
        <taxon>Sphingobacteriia</taxon>
        <taxon>Sphingobacteriales</taxon>
        <taxon>Sphingobacteriaceae</taxon>
        <taxon>Daejeonella</taxon>
    </lineage>
</organism>
<accession>A0A1G9SG51</accession>
<proteinExistence type="predicted"/>
<dbReference type="AlphaFoldDB" id="A0A1G9SG51"/>
<sequence>MKGRIKIINKQNSYIVLKNSYTQKSLPDISGRLFKDISI</sequence>
<protein>
    <submittedName>
        <fullName evidence="1">Uncharacterized protein</fullName>
    </submittedName>
</protein>
<evidence type="ECO:0000313" key="1">
    <source>
        <dbReference type="EMBL" id="SDM34458.1"/>
    </source>
</evidence>
<gene>
    <name evidence="1" type="ORF">SAMN05421813_11043</name>
</gene>
<reference evidence="2" key="1">
    <citation type="submission" date="2016-10" db="EMBL/GenBank/DDBJ databases">
        <authorList>
            <person name="Varghese N."/>
            <person name="Submissions S."/>
        </authorList>
    </citation>
    <scope>NUCLEOTIDE SEQUENCE [LARGE SCALE GENOMIC DNA]</scope>
    <source>
        <strain evidence="2">DSM 24536</strain>
    </source>
</reference>